<dbReference type="InterPro" id="IPR027417">
    <property type="entry name" value="P-loop_NTPase"/>
</dbReference>
<dbReference type="RefSeq" id="WP_229111719.1">
    <property type="nucleotide sequence ID" value="NZ_CP064788.1"/>
</dbReference>
<evidence type="ECO:0000256" key="1">
    <source>
        <dbReference type="ARBA" id="ARBA00022741"/>
    </source>
</evidence>
<keyword evidence="1" id="KW-0547">Nucleotide-binding</keyword>
<protein>
    <submittedName>
        <fullName evidence="3">GTP-binding protein, GTP1/Obg family</fullName>
    </submittedName>
</protein>
<dbReference type="Gene3D" id="1.20.120.1190">
    <property type="match status" value="1"/>
</dbReference>
<dbReference type="GeneID" id="68851744"/>
<dbReference type="GO" id="GO:0005525">
    <property type="term" value="F:GTP binding"/>
    <property type="evidence" value="ECO:0007669"/>
    <property type="project" value="InterPro"/>
</dbReference>
<sequence length="335" mass="36987">MSQPFENLPTTPRSSELIDKAFSRAARAGRAKDGFDAQSSMLQTAANICSDNLENVVTEWPDFDGLDPFYRDLADAVLAGETAIGSEDQRGVDALRQHLSEVTWASRKAADIRGEYHTKLRNASDVDHARKLRKQAFARLADVVEQVEDSLLAIAAAREALRDLPDIRPDEPTIVVAGYPNVGKSSFVNSVTRASNEINSYPFTTTEIHVGHVEDDHIRYQLVDTPGLLDRPPQERNEIESQAVSALEHLADAVLVLVDASGECGYPIEVQLELRDALCERFAEVPVLTVANKADRSRDVEADHYMSVTEDENVETVLAAAIEAVDYEPELPFEE</sequence>
<proteinExistence type="predicted"/>
<dbReference type="CDD" id="cd01897">
    <property type="entry name" value="NOG"/>
    <property type="match status" value="1"/>
</dbReference>
<accession>A0A897N8A1</accession>
<name>A0A897N8A1_9EURY</name>
<dbReference type="KEGG" id="hds:HSR122_1097"/>
<dbReference type="PANTHER" id="PTHR45759">
    <property type="entry name" value="NUCLEOLAR GTP-BINDING PROTEIN 1"/>
    <property type="match status" value="1"/>
</dbReference>
<dbReference type="InterPro" id="IPR041623">
    <property type="entry name" value="NOG1_N"/>
</dbReference>
<dbReference type="Pfam" id="PF17835">
    <property type="entry name" value="NOG1_N"/>
    <property type="match status" value="1"/>
</dbReference>
<evidence type="ECO:0000259" key="2">
    <source>
        <dbReference type="PROSITE" id="PS51710"/>
    </source>
</evidence>
<organism evidence="3 4">
    <name type="scientific">Halapricum desulfuricans</name>
    <dbReference type="NCBI Taxonomy" id="2841257"/>
    <lineage>
        <taxon>Archaea</taxon>
        <taxon>Methanobacteriati</taxon>
        <taxon>Methanobacteriota</taxon>
        <taxon>Stenosarchaea group</taxon>
        <taxon>Halobacteria</taxon>
        <taxon>Halobacteriales</taxon>
        <taxon>Haloarculaceae</taxon>
        <taxon>Halapricum</taxon>
    </lineage>
</organism>
<dbReference type="InterPro" id="IPR031167">
    <property type="entry name" value="G_OBG"/>
</dbReference>
<dbReference type="Proteomes" id="UP000662973">
    <property type="component" value="Chromosome"/>
</dbReference>
<dbReference type="Gene3D" id="3.40.50.300">
    <property type="entry name" value="P-loop containing nucleotide triphosphate hydrolases"/>
    <property type="match status" value="1"/>
</dbReference>
<dbReference type="AlphaFoldDB" id="A0A897N8A1"/>
<dbReference type="EMBL" id="CP064788">
    <property type="protein sequence ID" value="QSG08498.1"/>
    <property type="molecule type" value="Genomic_DNA"/>
</dbReference>
<dbReference type="SUPFAM" id="SSF52540">
    <property type="entry name" value="P-loop containing nucleoside triphosphate hydrolases"/>
    <property type="match status" value="1"/>
</dbReference>
<evidence type="ECO:0000313" key="3">
    <source>
        <dbReference type="EMBL" id="QSG08498.1"/>
    </source>
</evidence>
<gene>
    <name evidence="3" type="primary">nog1</name>
    <name evidence="3" type="ORF">HSR122_1097</name>
</gene>
<reference evidence="3 4" key="1">
    <citation type="submission" date="2020-11" db="EMBL/GenBank/DDBJ databases">
        <title>Carbohydrate-dependent, anaerobic sulfur respiration: A novel catabolism in halophilic archaea.</title>
        <authorList>
            <person name="Sorokin D.Y."/>
            <person name="Messina E."/>
            <person name="Smedile F."/>
            <person name="La Cono V."/>
            <person name="Hallsworth J.E."/>
            <person name="Yakimov M.M."/>
        </authorList>
    </citation>
    <scope>NUCLEOTIDE SEQUENCE [LARGE SCALE GENOMIC DNA]</scope>
    <source>
        <strain evidence="3 4">HSR12-2</strain>
    </source>
</reference>
<keyword evidence="4" id="KW-1185">Reference proteome</keyword>
<dbReference type="Pfam" id="PF01926">
    <property type="entry name" value="MMR_HSR1"/>
    <property type="match status" value="1"/>
</dbReference>
<dbReference type="PRINTS" id="PR00326">
    <property type="entry name" value="GTP1OBG"/>
</dbReference>
<dbReference type="InterPro" id="IPR006073">
    <property type="entry name" value="GTP-bd"/>
</dbReference>
<dbReference type="PROSITE" id="PS51710">
    <property type="entry name" value="G_OBG"/>
    <property type="match status" value="1"/>
</dbReference>
<feature type="domain" description="OBG-type G" evidence="2">
    <location>
        <begin position="172"/>
        <end position="335"/>
    </location>
</feature>
<evidence type="ECO:0000313" key="4">
    <source>
        <dbReference type="Proteomes" id="UP000662973"/>
    </source>
</evidence>